<organism evidence="1 2">
    <name type="scientific">Sandarakinorhabdus cyanobacteriorum</name>
    <dbReference type="NCBI Taxonomy" id="1981098"/>
    <lineage>
        <taxon>Bacteria</taxon>
        <taxon>Pseudomonadati</taxon>
        <taxon>Pseudomonadota</taxon>
        <taxon>Alphaproteobacteria</taxon>
        <taxon>Sphingomonadales</taxon>
        <taxon>Sphingosinicellaceae</taxon>
        <taxon>Sandarakinorhabdus</taxon>
    </lineage>
</organism>
<dbReference type="PROSITE" id="PS51257">
    <property type="entry name" value="PROKAR_LIPOPROTEIN"/>
    <property type="match status" value="1"/>
</dbReference>
<evidence type="ECO:0000313" key="1">
    <source>
        <dbReference type="EMBL" id="OYQ30897.1"/>
    </source>
</evidence>
<sequence length="128" mass="13633">MTRAPALLPLLLLAACDAAPPRVDPKGQQLRAELDKLTADFGKCVDDKIAAADVSKDPAGSIAIAAVKACRPIRNALTLKVASFDRFGHPNHTPNQAEAVAQASVGVIEKEVREKAVVTIVKRQNQMK</sequence>
<dbReference type="EMBL" id="NOXT01000097">
    <property type="protein sequence ID" value="OYQ30897.1"/>
    <property type="molecule type" value="Genomic_DNA"/>
</dbReference>
<protein>
    <recommendedName>
        <fullName evidence="3">Lipoprotein</fullName>
    </recommendedName>
</protein>
<dbReference type="AlphaFoldDB" id="A0A255YNR9"/>
<comment type="caution">
    <text evidence="1">The sequence shown here is derived from an EMBL/GenBank/DDBJ whole genome shotgun (WGS) entry which is preliminary data.</text>
</comment>
<gene>
    <name evidence="1" type="ORF">CHU93_06045</name>
</gene>
<dbReference type="RefSeq" id="WP_094473219.1">
    <property type="nucleotide sequence ID" value="NZ_NOXT01000097.1"/>
</dbReference>
<name>A0A255YNR9_9SPHN</name>
<proteinExistence type="predicted"/>
<evidence type="ECO:0000313" key="2">
    <source>
        <dbReference type="Proteomes" id="UP000216991"/>
    </source>
</evidence>
<evidence type="ECO:0008006" key="3">
    <source>
        <dbReference type="Google" id="ProtNLM"/>
    </source>
</evidence>
<dbReference type="OrthoDB" id="7595601at2"/>
<reference evidence="1 2" key="1">
    <citation type="submission" date="2017-07" db="EMBL/GenBank/DDBJ databases">
        <title>Sandarakinorhabdus cyanobacteriorum sp. nov., a novel bacterium isolated from cyanobacterial aggregates in a eutrophic lake.</title>
        <authorList>
            <person name="Cai H."/>
        </authorList>
    </citation>
    <scope>NUCLEOTIDE SEQUENCE [LARGE SCALE GENOMIC DNA]</scope>
    <source>
        <strain evidence="1 2">TH057</strain>
    </source>
</reference>
<dbReference type="Proteomes" id="UP000216991">
    <property type="component" value="Unassembled WGS sequence"/>
</dbReference>
<accession>A0A255YNR9</accession>
<keyword evidence="2" id="KW-1185">Reference proteome</keyword>